<evidence type="ECO:0000313" key="2">
    <source>
        <dbReference type="Proteomes" id="UP000229916"/>
    </source>
</evidence>
<dbReference type="EMBL" id="PEWD01000097">
    <property type="protein sequence ID" value="PIU68154.1"/>
    <property type="molecule type" value="Genomic_DNA"/>
</dbReference>
<name>A0A2M7ALD2_UNCKA</name>
<organism evidence="1 2">
    <name type="scientific">candidate division WWE3 bacterium CG06_land_8_20_14_3_00_42_16</name>
    <dbReference type="NCBI Taxonomy" id="1975083"/>
    <lineage>
        <taxon>Bacteria</taxon>
        <taxon>Katanobacteria</taxon>
    </lineage>
</organism>
<comment type="caution">
    <text evidence="1">The sequence shown here is derived from an EMBL/GenBank/DDBJ whole genome shotgun (WGS) entry which is preliminary data.</text>
</comment>
<sequence length="236" mass="25185">MKLASASAGNFDAETILSKTRELEATLNQEMADRQILSSRVDQLVGNLNLFTQELDGLKKEASQATLLAKLDLSLTAEGDLAPDKNLVLYKDLDVLGKITTQDLTVGGKLSVGLLIIESFEDGVSIKTLSGNLKLQDKVTIDTEGSVITEASMSAQKYNVKSGDVSAASAGKVEIAAGETQVEISTTAVSSDSLIFVTAENLPVALSASFKEEGKFTIRLEKAQDEALKVSWWVVN</sequence>
<gene>
    <name evidence="1" type="ORF">COS81_04950</name>
</gene>
<dbReference type="AlphaFoldDB" id="A0A2M7ALD2"/>
<accession>A0A2M7ALD2</accession>
<evidence type="ECO:0000313" key="1">
    <source>
        <dbReference type="EMBL" id="PIU68154.1"/>
    </source>
</evidence>
<proteinExistence type="predicted"/>
<dbReference type="Proteomes" id="UP000229916">
    <property type="component" value="Unassembled WGS sequence"/>
</dbReference>
<protein>
    <submittedName>
        <fullName evidence="1">Uncharacterized protein</fullName>
    </submittedName>
</protein>
<reference evidence="2" key="1">
    <citation type="submission" date="2017-09" db="EMBL/GenBank/DDBJ databases">
        <title>Depth-based differentiation of microbial function through sediment-hosted aquifers and enrichment of novel symbionts in the deep terrestrial subsurface.</title>
        <authorList>
            <person name="Probst A.J."/>
            <person name="Ladd B."/>
            <person name="Jarett J.K."/>
            <person name="Geller-Mcgrath D.E."/>
            <person name="Sieber C.M.K."/>
            <person name="Emerson J.B."/>
            <person name="Anantharaman K."/>
            <person name="Thomas B.C."/>
            <person name="Malmstrom R."/>
            <person name="Stieglmeier M."/>
            <person name="Klingl A."/>
            <person name="Woyke T."/>
            <person name="Ryan C.M."/>
            <person name="Banfield J.F."/>
        </authorList>
    </citation>
    <scope>NUCLEOTIDE SEQUENCE [LARGE SCALE GENOMIC DNA]</scope>
</reference>